<proteinExistence type="predicted"/>
<organism evidence="2 3">
    <name type="scientific">Tagetes erecta</name>
    <name type="common">African marigold</name>
    <dbReference type="NCBI Taxonomy" id="13708"/>
    <lineage>
        <taxon>Eukaryota</taxon>
        <taxon>Viridiplantae</taxon>
        <taxon>Streptophyta</taxon>
        <taxon>Embryophyta</taxon>
        <taxon>Tracheophyta</taxon>
        <taxon>Spermatophyta</taxon>
        <taxon>Magnoliopsida</taxon>
        <taxon>eudicotyledons</taxon>
        <taxon>Gunneridae</taxon>
        <taxon>Pentapetalae</taxon>
        <taxon>asterids</taxon>
        <taxon>campanulids</taxon>
        <taxon>Asterales</taxon>
        <taxon>Asteraceae</taxon>
        <taxon>Asteroideae</taxon>
        <taxon>Heliantheae alliance</taxon>
        <taxon>Tageteae</taxon>
        <taxon>Tagetes</taxon>
    </lineage>
</organism>
<evidence type="ECO:0000313" key="3">
    <source>
        <dbReference type="Proteomes" id="UP001229421"/>
    </source>
</evidence>
<evidence type="ECO:0000313" key="2">
    <source>
        <dbReference type="EMBL" id="KAK1433243.1"/>
    </source>
</evidence>
<name>A0AAD8L2B4_TARER</name>
<dbReference type="EMBL" id="JAUHHV010000002">
    <property type="protein sequence ID" value="KAK1433243.1"/>
    <property type="molecule type" value="Genomic_DNA"/>
</dbReference>
<dbReference type="PANTHER" id="PTHR36757">
    <property type="entry name" value="BNAANNG22500D PROTEIN"/>
    <property type="match status" value="1"/>
</dbReference>
<feature type="compositionally biased region" description="Low complexity" evidence="1">
    <location>
        <begin position="89"/>
        <end position="101"/>
    </location>
</feature>
<dbReference type="PANTHER" id="PTHR36757:SF1">
    <property type="entry name" value="GENOME ASSEMBLY, CHROMOSOME: A04"/>
    <property type="match status" value="1"/>
</dbReference>
<gene>
    <name evidence="2" type="ORF">QVD17_10152</name>
</gene>
<comment type="caution">
    <text evidence="2">The sequence shown here is derived from an EMBL/GenBank/DDBJ whole genome shotgun (WGS) entry which is preliminary data.</text>
</comment>
<protein>
    <submittedName>
        <fullName evidence="2">Uncharacterized protein</fullName>
    </submittedName>
</protein>
<accession>A0AAD8L2B4</accession>
<evidence type="ECO:0000256" key="1">
    <source>
        <dbReference type="SAM" id="MobiDB-lite"/>
    </source>
</evidence>
<dbReference type="AlphaFoldDB" id="A0AAD8L2B4"/>
<keyword evidence="3" id="KW-1185">Reference proteome</keyword>
<feature type="compositionally biased region" description="Low complexity" evidence="1">
    <location>
        <begin position="154"/>
        <end position="171"/>
    </location>
</feature>
<feature type="region of interest" description="Disordered" evidence="1">
    <location>
        <begin position="154"/>
        <end position="214"/>
    </location>
</feature>
<reference evidence="2" key="1">
    <citation type="journal article" date="2023" name="bioRxiv">
        <title>Improved chromosome-level genome assembly for marigold (Tagetes erecta).</title>
        <authorList>
            <person name="Jiang F."/>
            <person name="Yuan L."/>
            <person name="Wang S."/>
            <person name="Wang H."/>
            <person name="Xu D."/>
            <person name="Wang A."/>
            <person name="Fan W."/>
        </authorList>
    </citation>
    <scope>NUCLEOTIDE SEQUENCE</scope>
    <source>
        <strain evidence="2">WSJ</strain>
        <tissue evidence="2">Leaf</tissue>
    </source>
</reference>
<feature type="region of interest" description="Disordered" evidence="1">
    <location>
        <begin position="89"/>
        <end position="120"/>
    </location>
</feature>
<dbReference type="Proteomes" id="UP001229421">
    <property type="component" value="Unassembled WGS sequence"/>
</dbReference>
<sequence length="237" mass="25701">MAIDLYADNSGGITTSPRISFSYDLSQSDTVPVEHLLRSISSSSSTVDFNFCVNENSDVHHASLADELFFDGKILTTEVLKSKQTPVPLAPVTPVTSVTSSSRRRNENLRSVSVVEDNEETKQQNSKSFWGFKRSSSCGNGYARSLCPITLLSRSHSTGSTTSSKRSSSSKDALIQKHNRSFQKPNSGSQKPPLRKSGYGYGNGTTNSSSNGIRVNPVLNLGFGSFFSGNSKNKNKK</sequence>
<feature type="compositionally biased region" description="Polar residues" evidence="1">
    <location>
        <begin position="204"/>
        <end position="213"/>
    </location>
</feature>